<dbReference type="EMBL" id="CABFNB010000151">
    <property type="protein sequence ID" value="VTZ65489.1"/>
    <property type="molecule type" value="Genomic_DNA"/>
</dbReference>
<evidence type="ECO:0000256" key="1">
    <source>
        <dbReference type="SAM" id="MobiDB-lite"/>
    </source>
</evidence>
<name>A0A508X719_9HYPH</name>
<evidence type="ECO:0000313" key="2">
    <source>
        <dbReference type="EMBL" id="VTZ65489.1"/>
    </source>
</evidence>
<organism evidence="2">
    <name type="scientific">Sinorhizobium medicae</name>
    <dbReference type="NCBI Taxonomy" id="110321"/>
    <lineage>
        <taxon>Bacteria</taxon>
        <taxon>Pseudomonadati</taxon>
        <taxon>Pseudomonadota</taxon>
        <taxon>Alphaproteobacteria</taxon>
        <taxon>Hyphomicrobiales</taxon>
        <taxon>Rhizobiaceae</taxon>
        <taxon>Sinorhizobium/Ensifer group</taxon>
        <taxon>Sinorhizobium</taxon>
    </lineage>
</organism>
<dbReference type="Proteomes" id="UP000507954">
    <property type="component" value="Unassembled WGS sequence"/>
</dbReference>
<reference evidence="2" key="1">
    <citation type="submission" date="2019-06" db="EMBL/GenBank/DDBJ databases">
        <authorList>
            <person name="Le Quere A."/>
            <person name="Colella S."/>
        </authorList>
    </citation>
    <scope>NUCLEOTIDE SEQUENCE</scope>
    <source>
        <strain evidence="2">EmedicaeMD41</strain>
    </source>
</reference>
<feature type="region of interest" description="Disordered" evidence="1">
    <location>
        <begin position="1"/>
        <end position="20"/>
    </location>
</feature>
<feature type="compositionally biased region" description="Basic and acidic residues" evidence="1">
    <location>
        <begin position="1"/>
        <end position="14"/>
    </location>
</feature>
<proteinExistence type="predicted"/>
<accession>A0A508X719</accession>
<sequence length="63" mass="7069">MPDKAVLDSPDRKRQAAAARTRFEKATLEIASEHRFGGPNAESTEIEIMEEATRLVREARKGE</sequence>
<dbReference type="AlphaFoldDB" id="A0A508X719"/>
<protein>
    <submittedName>
        <fullName evidence="2">Uncharacterized protein</fullName>
    </submittedName>
</protein>
<gene>
    <name evidence="2" type="ORF">EMEDMD4_800071</name>
</gene>